<keyword evidence="1" id="KW-0472">Membrane</keyword>
<keyword evidence="1" id="KW-1133">Transmembrane helix</keyword>
<sequence length="199" mass="22920">YNICRQGFQLNRHIKVYTIILLTTFSTAGYLAFFIILLLFLLKGQNIYIKALILICTAFSIGWLMNADFLLPKIEEFISSAQKGIVHHQGYRKLYEANRILSFKLLTDKFLMFPIGWGCVQDTTSYMALKHIVTVNGLGNTLVTWGIFAFSFFMYSIGNFFYQYRQSIIIVTLSLLVVCISFFSNPIENNILLYLLILS</sequence>
<evidence type="ECO:0000313" key="3">
    <source>
        <dbReference type="Proteomes" id="UP000022082"/>
    </source>
</evidence>
<dbReference type="Proteomes" id="UP000022082">
    <property type="component" value="Unassembled WGS sequence"/>
</dbReference>
<keyword evidence="1" id="KW-0812">Transmembrane</keyword>
<feature type="non-terminal residue" evidence="2">
    <location>
        <position position="1"/>
    </location>
</feature>
<reference evidence="2 3" key="1">
    <citation type="submission" date="2014-02" db="EMBL/GenBank/DDBJ databases">
        <authorList>
            <person name="Sears C."/>
            <person name="Carroll K."/>
            <person name="Sack B.R."/>
            <person name="Qadri F."/>
            <person name="Myers L.L."/>
            <person name="Chung G.-T."/>
            <person name="Escheverria P."/>
            <person name="Fraser C.M."/>
            <person name="Sadzewicz L."/>
            <person name="Shefchek K.A."/>
            <person name="Tallon L."/>
            <person name="Das S.P."/>
            <person name="Daugherty S."/>
            <person name="Mongodin E.F."/>
        </authorList>
    </citation>
    <scope>NUCLEOTIDE SEQUENCE [LARGE SCALE GENOMIC DNA]</scope>
    <source>
        <strain evidence="2 3">S36L11</strain>
    </source>
</reference>
<accession>A0A016ARI6</accession>
<dbReference type="AlphaFoldDB" id="A0A016ARI6"/>
<protein>
    <submittedName>
        <fullName evidence="2">Uncharacterized protein</fullName>
    </submittedName>
</protein>
<organism evidence="2 3">
    <name type="scientific">Bacteroides fragilis str. S36L11</name>
    <dbReference type="NCBI Taxonomy" id="1339327"/>
    <lineage>
        <taxon>Bacteria</taxon>
        <taxon>Pseudomonadati</taxon>
        <taxon>Bacteroidota</taxon>
        <taxon>Bacteroidia</taxon>
        <taxon>Bacteroidales</taxon>
        <taxon>Bacteroidaceae</taxon>
        <taxon>Bacteroides</taxon>
    </lineage>
</organism>
<proteinExistence type="predicted"/>
<feature type="transmembrane region" description="Helical" evidence="1">
    <location>
        <begin position="16"/>
        <end position="40"/>
    </location>
</feature>
<gene>
    <name evidence="2" type="ORF">M136_5336</name>
</gene>
<feature type="transmembrane region" description="Helical" evidence="1">
    <location>
        <begin position="47"/>
        <end position="65"/>
    </location>
</feature>
<evidence type="ECO:0000256" key="1">
    <source>
        <dbReference type="SAM" id="Phobius"/>
    </source>
</evidence>
<name>A0A016ARI6_BACFG</name>
<feature type="non-terminal residue" evidence="2">
    <location>
        <position position="199"/>
    </location>
</feature>
<evidence type="ECO:0000313" key="2">
    <source>
        <dbReference type="EMBL" id="EXZ30911.1"/>
    </source>
</evidence>
<dbReference type="EMBL" id="JGDJ01000113">
    <property type="protein sequence ID" value="EXZ30911.1"/>
    <property type="molecule type" value="Genomic_DNA"/>
</dbReference>
<feature type="transmembrane region" description="Helical" evidence="1">
    <location>
        <begin position="142"/>
        <end position="161"/>
    </location>
</feature>
<comment type="caution">
    <text evidence="2">The sequence shown here is derived from an EMBL/GenBank/DDBJ whole genome shotgun (WGS) entry which is preliminary data.</text>
</comment>
<feature type="transmembrane region" description="Helical" evidence="1">
    <location>
        <begin position="168"/>
        <end position="187"/>
    </location>
</feature>